<evidence type="ECO:0000313" key="7">
    <source>
        <dbReference type="Proteomes" id="UP000636800"/>
    </source>
</evidence>
<evidence type="ECO:0000313" key="6">
    <source>
        <dbReference type="EMBL" id="KAG0483845.1"/>
    </source>
</evidence>
<keyword evidence="2" id="KW-0863">Zinc-finger</keyword>
<protein>
    <submittedName>
        <fullName evidence="5">Uncharacterized protein</fullName>
    </submittedName>
</protein>
<dbReference type="GO" id="GO:0004842">
    <property type="term" value="F:ubiquitin-protein transferase activity"/>
    <property type="evidence" value="ECO:0007669"/>
    <property type="project" value="TreeGrafter"/>
</dbReference>
<evidence type="ECO:0000256" key="4">
    <source>
        <dbReference type="SAM" id="Coils"/>
    </source>
</evidence>
<keyword evidence="3" id="KW-0862">Zinc</keyword>
<dbReference type="EMBL" id="JADCNL010000005">
    <property type="protein sequence ID" value="KAG0481434.1"/>
    <property type="molecule type" value="Genomic_DNA"/>
</dbReference>
<evidence type="ECO:0000256" key="2">
    <source>
        <dbReference type="ARBA" id="ARBA00022771"/>
    </source>
</evidence>
<sequence length="234" mass="26526">MDVEAHRHNAVMGTTVQTEGGLTVGFGKKRLRDQFIFPSDDLYCHVHQQMLDLDLDRLLTLHTRRVHAGLAEWRRRITYQVAAVAEEGVRKRLKAKEEEIERAKRVTVALEEKIRGLSVENQLWKELAQSNEAAANLLRSNLEQVLAAQVGVEEEKQRQLPFVVDDAESCCGWESEGESSPSPARSCRRCWKREANVLLLPCRHLCLCTVCCPVEDFCPVCEGRKNATVVVNFS</sequence>
<dbReference type="EMBL" id="JADCNM010000005">
    <property type="protein sequence ID" value="KAG0483845.1"/>
    <property type="molecule type" value="Genomic_DNA"/>
</dbReference>
<feature type="coiled-coil region" evidence="4">
    <location>
        <begin position="86"/>
        <end position="120"/>
    </location>
</feature>
<evidence type="ECO:0000256" key="3">
    <source>
        <dbReference type="ARBA" id="ARBA00022833"/>
    </source>
</evidence>
<dbReference type="GO" id="GO:0008270">
    <property type="term" value="F:zinc ion binding"/>
    <property type="evidence" value="ECO:0007669"/>
    <property type="project" value="UniProtKB-KW"/>
</dbReference>
<dbReference type="GO" id="GO:0043067">
    <property type="term" value="P:regulation of programmed cell death"/>
    <property type="evidence" value="ECO:0007669"/>
    <property type="project" value="TreeGrafter"/>
</dbReference>
<dbReference type="PANTHER" id="PTHR42647">
    <property type="entry name" value="SBP (S-RIBONUCLEASE BINDING PROTEIN) FAMILY PROTEIN"/>
    <property type="match status" value="1"/>
</dbReference>
<dbReference type="Proteomes" id="UP000636800">
    <property type="component" value="Chromosome 5"/>
</dbReference>
<proteinExistence type="predicted"/>
<evidence type="ECO:0000313" key="8">
    <source>
        <dbReference type="Proteomes" id="UP000639772"/>
    </source>
</evidence>
<keyword evidence="4" id="KW-0175">Coiled coil</keyword>
<dbReference type="InterPro" id="IPR013083">
    <property type="entry name" value="Znf_RING/FYVE/PHD"/>
</dbReference>
<reference evidence="7 8" key="1">
    <citation type="journal article" date="2020" name="Nat. Food">
        <title>A phased Vanilla planifolia genome enables genetic improvement of flavour and production.</title>
        <authorList>
            <person name="Hasing T."/>
            <person name="Tang H."/>
            <person name="Brym M."/>
            <person name="Khazi F."/>
            <person name="Huang T."/>
            <person name="Chambers A.H."/>
        </authorList>
    </citation>
    <scope>NUCLEOTIDE SEQUENCE [LARGE SCALE GENOMIC DNA]</scope>
    <source>
        <tissue evidence="5">Leaf</tissue>
    </source>
</reference>
<organism evidence="5 7">
    <name type="scientific">Vanilla planifolia</name>
    <name type="common">Vanilla</name>
    <dbReference type="NCBI Taxonomy" id="51239"/>
    <lineage>
        <taxon>Eukaryota</taxon>
        <taxon>Viridiplantae</taxon>
        <taxon>Streptophyta</taxon>
        <taxon>Embryophyta</taxon>
        <taxon>Tracheophyta</taxon>
        <taxon>Spermatophyta</taxon>
        <taxon>Magnoliopsida</taxon>
        <taxon>Liliopsida</taxon>
        <taxon>Asparagales</taxon>
        <taxon>Orchidaceae</taxon>
        <taxon>Vanilloideae</taxon>
        <taxon>Vanilleae</taxon>
        <taxon>Vanilla</taxon>
    </lineage>
</organism>
<dbReference type="Pfam" id="PF13920">
    <property type="entry name" value="zf-C3HC4_3"/>
    <property type="match status" value="1"/>
</dbReference>
<dbReference type="Proteomes" id="UP000639772">
    <property type="component" value="Unassembled WGS sequence"/>
</dbReference>
<evidence type="ECO:0000313" key="5">
    <source>
        <dbReference type="EMBL" id="KAG0481434.1"/>
    </source>
</evidence>
<dbReference type="AlphaFoldDB" id="A0A835UZ91"/>
<dbReference type="CDD" id="cd16649">
    <property type="entry name" value="mRING-HC-C3HC5_CGRF1-like"/>
    <property type="match status" value="1"/>
</dbReference>
<keyword evidence="7" id="KW-1185">Reference proteome</keyword>
<name>A0A835UZ91_VANPL</name>
<keyword evidence="1" id="KW-0479">Metal-binding</keyword>
<gene>
    <name evidence="6" type="ORF">HPP92_011929</name>
    <name evidence="5" type="ORF">HPP92_012292</name>
</gene>
<dbReference type="PANTHER" id="PTHR42647:SF12">
    <property type="entry name" value="BOI-RELATED E3 UBIQUITIN-PROTEIN LIGASE 2-RELATED"/>
    <property type="match status" value="1"/>
</dbReference>
<comment type="caution">
    <text evidence="5">The sequence shown here is derived from an EMBL/GenBank/DDBJ whole genome shotgun (WGS) entry which is preliminary data.</text>
</comment>
<accession>A0A835UZ91</accession>
<evidence type="ECO:0000256" key="1">
    <source>
        <dbReference type="ARBA" id="ARBA00022723"/>
    </source>
</evidence>
<dbReference type="PIRSF" id="PIRSF036836">
    <property type="entry name" value="RNase_bind_SBP1"/>
    <property type="match status" value="1"/>
</dbReference>
<dbReference type="OrthoDB" id="1711136at2759"/>
<dbReference type="Gene3D" id="3.30.40.10">
    <property type="entry name" value="Zinc/RING finger domain, C3HC4 (zinc finger)"/>
    <property type="match status" value="1"/>
</dbReference>